<dbReference type="RefSeq" id="WP_307238315.1">
    <property type="nucleotide sequence ID" value="NZ_JAUSQZ010000001.1"/>
</dbReference>
<accession>A0ABT9NX45</accession>
<evidence type="ECO:0000313" key="2">
    <source>
        <dbReference type="EMBL" id="MDP9824994.1"/>
    </source>
</evidence>
<evidence type="ECO:0000313" key="3">
    <source>
        <dbReference type="Proteomes" id="UP001235712"/>
    </source>
</evidence>
<sequence>MGHTLVALATIVLAACGPAESTVPSSATGPDPTSPQAIWTTVGRSADEVVLRVMSRSMVDVPAAPSLTLYDDGWLVSRDLDDPAVLAELDAVKLTASEMSAVVTAAVAVGLDTSDRAEASPVPATRVTFRYRGSVRVSAFVAIGTDDPRARFLAELRQRTSMPAARRIRPERIALSVTTQTGGTGPVRGWPRDVPFPRVGPCRVLTPDDELLRVLSGTPALTSWKRNGQTYRVTASPLLPDSEGC</sequence>
<reference evidence="2 3" key="1">
    <citation type="submission" date="2023-07" db="EMBL/GenBank/DDBJ databases">
        <title>Sequencing the genomes of 1000 actinobacteria strains.</title>
        <authorList>
            <person name="Klenk H.-P."/>
        </authorList>
    </citation>
    <scope>NUCLEOTIDE SEQUENCE [LARGE SCALE GENOMIC DNA]</scope>
    <source>
        <strain evidence="2 3">DSM 44388</strain>
    </source>
</reference>
<evidence type="ECO:0008006" key="4">
    <source>
        <dbReference type="Google" id="ProtNLM"/>
    </source>
</evidence>
<proteinExistence type="predicted"/>
<keyword evidence="1" id="KW-0732">Signal</keyword>
<feature type="signal peptide" evidence="1">
    <location>
        <begin position="1"/>
        <end position="21"/>
    </location>
</feature>
<protein>
    <recommendedName>
        <fullName evidence="4">Sporulation and spore germination protein</fullName>
    </recommendedName>
</protein>
<organism evidence="2 3">
    <name type="scientific">Kineosporia succinea</name>
    <dbReference type="NCBI Taxonomy" id="84632"/>
    <lineage>
        <taxon>Bacteria</taxon>
        <taxon>Bacillati</taxon>
        <taxon>Actinomycetota</taxon>
        <taxon>Actinomycetes</taxon>
        <taxon>Kineosporiales</taxon>
        <taxon>Kineosporiaceae</taxon>
        <taxon>Kineosporia</taxon>
    </lineage>
</organism>
<name>A0ABT9NX45_9ACTN</name>
<feature type="chain" id="PRO_5047257335" description="Sporulation and spore germination protein" evidence="1">
    <location>
        <begin position="22"/>
        <end position="245"/>
    </location>
</feature>
<dbReference type="Proteomes" id="UP001235712">
    <property type="component" value="Unassembled WGS sequence"/>
</dbReference>
<gene>
    <name evidence="2" type="ORF">J2S57_000743</name>
</gene>
<comment type="caution">
    <text evidence="2">The sequence shown here is derived from an EMBL/GenBank/DDBJ whole genome shotgun (WGS) entry which is preliminary data.</text>
</comment>
<keyword evidence="3" id="KW-1185">Reference proteome</keyword>
<dbReference type="EMBL" id="JAUSQZ010000001">
    <property type="protein sequence ID" value="MDP9824994.1"/>
    <property type="molecule type" value="Genomic_DNA"/>
</dbReference>
<evidence type="ECO:0000256" key="1">
    <source>
        <dbReference type="SAM" id="SignalP"/>
    </source>
</evidence>